<comment type="caution">
    <text evidence="1">The sequence shown here is derived from an EMBL/GenBank/DDBJ whole genome shotgun (WGS) entry which is preliminary data.</text>
</comment>
<accession>A0A444GHD4</accession>
<dbReference type="Proteomes" id="UP000287651">
    <property type="component" value="Unassembled WGS sequence"/>
</dbReference>
<name>A0A444GHD4_ENSVE</name>
<dbReference type="EMBL" id="AMZH03003393">
    <property type="protein sequence ID" value="RRT72476.1"/>
    <property type="molecule type" value="Genomic_DNA"/>
</dbReference>
<gene>
    <name evidence="1" type="ORF">B296_00014798</name>
</gene>
<protein>
    <submittedName>
        <fullName evidence="1">Uncharacterized protein</fullName>
    </submittedName>
</protein>
<evidence type="ECO:0000313" key="2">
    <source>
        <dbReference type="Proteomes" id="UP000287651"/>
    </source>
</evidence>
<proteinExistence type="predicted"/>
<dbReference type="AlphaFoldDB" id="A0A444GHD4"/>
<sequence length="82" mass="8758">MAGSATLASVSLFVFLLGFAQCKTVKRDGTSCTVCCIHFKIWVALPPESSVLVVVTELEVYAVSIVGPFPIAVTNLLDLTRL</sequence>
<evidence type="ECO:0000313" key="1">
    <source>
        <dbReference type="EMBL" id="RRT72476.1"/>
    </source>
</evidence>
<reference evidence="1 2" key="1">
    <citation type="journal article" date="2014" name="Agronomy (Basel)">
        <title>A Draft Genome Sequence for Ensete ventricosum, the Drought-Tolerant Tree Against Hunger.</title>
        <authorList>
            <person name="Harrison J."/>
            <person name="Moore K.A."/>
            <person name="Paszkiewicz K."/>
            <person name="Jones T."/>
            <person name="Grant M."/>
            <person name="Ambacheew D."/>
            <person name="Muzemil S."/>
            <person name="Studholme D.J."/>
        </authorList>
    </citation>
    <scope>NUCLEOTIDE SEQUENCE [LARGE SCALE GENOMIC DNA]</scope>
</reference>
<organism evidence="1 2">
    <name type="scientific">Ensete ventricosum</name>
    <name type="common">Abyssinian banana</name>
    <name type="synonym">Musa ensete</name>
    <dbReference type="NCBI Taxonomy" id="4639"/>
    <lineage>
        <taxon>Eukaryota</taxon>
        <taxon>Viridiplantae</taxon>
        <taxon>Streptophyta</taxon>
        <taxon>Embryophyta</taxon>
        <taxon>Tracheophyta</taxon>
        <taxon>Spermatophyta</taxon>
        <taxon>Magnoliopsida</taxon>
        <taxon>Liliopsida</taxon>
        <taxon>Zingiberales</taxon>
        <taxon>Musaceae</taxon>
        <taxon>Ensete</taxon>
    </lineage>
</organism>